<keyword evidence="2" id="KW-0238">DNA-binding</keyword>
<dbReference type="Proteomes" id="UP000540519">
    <property type="component" value="Unassembled WGS sequence"/>
</dbReference>
<dbReference type="InterPro" id="IPR041657">
    <property type="entry name" value="HTH_17"/>
</dbReference>
<keyword evidence="3" id="KW-1185">Reference proteome</keyword>
<feature type="domain" description="Helix-turn-helix" evidence="1">
    <location>
        <begin position="39"/>
        <end position="87"/>
    </location>
</feature>
<organism evidence="2 3">
    <name type="scientific">Zobellia amurskyensis</name>
    <dbReference type="NCBI Taxonomy" id="248905"/>
    <lineage>
        <taxon>Bacteria</taxon>
        <taxon>Pseudomonadati</taxon>
        <taxon>Bacteroidota</taxon>
        <taxon>Flavobacteriia</taxon>
        <taxon>Flavobacteriales</taxon>
        <taxon>Flavobacteriaceae</taxon>
        <taxon>Zobellia</taxon>
    </lineage>
</organism>
<sequence>MKEELLVLSKEGIEYLAKQIINHLNNFSSKEIDSEVEAFLTIEEAALLIKLSKFTIYGLVHKNKIPYHKQGKRLYFLKSELVQWIQGGTSKSSLELKADEYLFKNQI</sequence>
<dbReference type="Pfam" id="PF12728">
    <property type="entry name" value="HTH_17"/>
    <property type="match status" value="1"/>
</dbReference>
<dbReference type="NCBIfam" id="TIGR01764">
    <property type="entry name" value="excise"/>
    <property type="match status" value="1"/>
</dbReference>
<dbReference type="RefSeq" id="WP_155600466.1">
    <property type="nucleotide sequence ID" value="NZ_RCNR01000031.1"/>
</dbReference>
<name>A0A7X2ZVD7_9FLAO</name>
<accession>A0A7X2ZVD7</accession>
<evidence type="ECO:0000259" key="1">
    <source>
        <dbReference type="Pfam" id="PF12728"/>
    </source>
</evidence>
<comment type="caution">
    <text evidence="2">The sequence shown here is derived from an EMBL/GenBank/DDBJ whole genome shotgun (WGS) entry which is preliminary data.</text>
</comment>
<protein>
    <submittedName>
        <fullName evidence="2">DNA-binding protein</fullName>
    </submittedName>
</protein>
<dbReference type="OrthoDB" id="597977at2"/>
<dbReference type="GO" id="GO:0003677">
    <property type="term" value="F:DNA binding"/>
    <property type="evidence" value="ECO:0007669"/>
    <property type="project" value="UniProtKB-KW"/>
</dbReference>
<dbReference type="InterPro" id="IPR010093">
    <property type="entry name" value="SinI_DNA-bd"/>
</dbReference>
<gene>
    <name evidence="2" type="ORF">D9O36_14590</name>
</gene>
<evidence type="ECO:0000313" key="3">
    <source>
        <dbReference type="Proteomes" id="UP000540519"/>
    </source>
</evidence>
<dbReference type="EMBL" id="RCNR01000031">
    <property type="protein sequence ID" value="MUH37077.1"/>
    <property type="molecule type" value="Genomic_DNA"/>
</dbReference>
<dbReference type="AlphaFoldDB" id="A0A7X2ZVD7"/>
<proteinExistence type="predicted"/>
<evidence type="ECO:0000313" key="2">
    <source>
        <dbReference type="EMBL" id="MUH37077.1"/>
    </source>
</evidence>
<reference evidence="2 3" key="1">
    <citation type="journal article" date="2019" name="Mar. Drugs">
        <title>Comparative Genomics and CAZyme Genome Repertoires of Marine Zobellia amurskyensis KMM 3526(T) and Zobellia laminariae KMM 3676(T).</title>
        <authorList>
            <person name="Chernysheva N."/>
            <person name="Bystritskaya E."/>
            <person name="Stenkova A."/>
            <person name="Golovkin I."/>
            <person name="Nedashkovskaya O."/>
            <person name="Isaeva M."/>
        </authorList>
    </citation>
    <scope>NUCLEOTIDE SEQUENCE [LARGE SCALE GENOMIC DNA]</scope>
    <source>
        <strain evidence="2 3">KMM 3526</strain>
    </source>
</reference>